<evidence type="ECO:0000313" key="2">
    <source>
        <dbReference type="Proteomes" id="UP001168821"/>
    </source>
</evidence>
<keyword evidence="2" id="KW-1185">Reference proteome</keyword>
<reference evidence="1" key="1">
    <citation type="journal article" date="2023" name="G3 (Bethesda)">
        <title>Whole genome assemblies of Zophobas morio and Tenebrio molitor.</title>
        <authorList>
            <person name="Kaur S."/>
            <person name="Stinson S.A."/>
            <person name="diCenzo G.C."/>
        </authorList>
    </citation>
    <scope>NUCLEOTIDE SEQUENCE</scope>
    <source>
        <strain evidence="1">QUZm001</strain>
    </source>
</reference>
<proteinExistence type="predicted"/>
<gene>
    <name evidence="1" type="ORF">Zmor_009598</name>
</gene>
<name>A0AA38MJ15_9CUCU</name>
<dbReference type="AlphaFoldDB" id="A0AA38MJ15"/>
<protein>
    <submittedName>
        <fullName evidence="1">Uncharacterized protein</fullName>
    </submittedName>
</protein>
<accession>A0AA38MJ15</accession>
<sequence>MADLAKAVFALNPLTVDSDRCGRKTNQNCRPSIVRINLDRKIRKQKPPLCPRLRQSIAFSRCFARGGANTNSHKIVIYAVKLSICCDNDSVTQRMHGPRNCLLSNYVRYATVT</sequence>
<dbReference type="Proteomes" id="UP001168821">
    <property type="component" value="Unassembled WGS sequence"/>
</dbReference>
<evidence type="ECO:0000313" key="1">
    <source>
        <dbReference type="EMBL" id="KAJ3657819.1"/>
    </source>
</evidence>
<dbReference type="EMBL" id="JALNTZ010000003">
    <property type="protein sequence ID" value="KAJ3657819.1"/>
    <property type="molecule type" value="Genomic_DNA"/>
</dbReference>
<organism evidence="1 2">
    <name type="scientific">Zophobas morio</name>
    <dbReference type="NCBI Taxonomy" id="2755281"/>
    <lineage>
        <taxon>Eukaryota</taxon>
        <taxon>Metazoa</taxon>
        <taxon>Ecdysozoa</taxon>
        <taxon>Arthropoda</taxon>
        <taxon>Hexapoda</taxon>
        <taxon>Insecta</taxon>
        <taxon>Pterygota</taxon>
        <taxon>Neoptera</taxon>
        <taxon>Endopterygota</taxon>
        <taxon>Coleoptera</taxon>
        <taxon>Polyphaga</taxon>
        <taxon>Cucujiformia</taxon>
        <taxon>Tenebrionidae</taxon>
        <taxon>Zophobas</taxon>
    </lineage>
</organism>
<comment type="caution">
    <text evidence="1">The sequence shown here is derived from an EMBL/GenBank/DDBJ whole genome shotgun (WGS) entry which is preliminary data.</text>
</comment>